<gene>
    <name evidence="2" type="ORF">L9F63_002529</name>
</gene>
<feature type="transmembrane region" description="Helical" evidence="1">
    <location>
        <begin position="31"/>
        <end position="50"/>
    </location>
</feature>
<dbReference type="AlphaFoldDB" id="A0AAD7ZRX0"/>
<evidence type="ECO:0000313" key="2">
    <source>
        <dbReference type="EMBL" id="KAJ9585739.1"/>
    </source>
</evidence>
<proteinExistence type="predicted"/>
<accession>A0AAD7ZRX0</accession>
<protein>
    <submittedName>
        <fullName evidence="2">Uncharacterized protein</fullName>
    </submittedName>
</protein>
<keyword evidence="1" id="KW-0472">Membrane</keyword>
<evidence type="ECO:0000313" key="3">
    <source>
        <dbReference type="Proteomes" id="UP001233999"/>
    </source>
</evidence>
<reference evidence="2" key="1">
    <citation type="journal article" date="2023" name="IScience">
        <title>Live-bearing cockroach genome reveals convergent evolutionary mechanisms linked to viviparity in insects and beyond.</title>
        <authorList>
            <person name="Fouks B."/>
            <person name="Harrison M.C."/>
            <person name="Mikhailova A.A."/>
            <person name="Marchal E."/>
            <person name="English S."/>
            <person name="Carruthers M."/>
            <person name="Jennings E.C."/>
            <person name="Chiamaka E.L."/>
            <person name="Frigard R.A."/>
            <person name="Pippel M."/>
            <person name="Attardo G.M."/>
            <person name="Benoit J.B."/>
            <person name="Bornberg-Bauer E."/>
            <person name="Tobe S.S."/>
        </authorList>
    </citation>
    <scope>NUCLEOTIDE SEQUENCE</scope>
    <source>
        <strain evidence="2">Stay&amp;Tobe</strain>
    </source>
</reference>
<evidence type="ECO:0000256" key="1">
    <source>
        <dbReference type="SAM" id="Phobius"/>
    </source>
</evidence>
<sequence length="124" mass="14490">MFRIRWLRKLVRKYSLPIPERRASSMKNKLSVAYALIAWNAFGLVCYMLYSGRADWARAYGYKSDEDMAIPPAQQWARTLNMDKVKVVRMSGMHVDDYYDYNAEKSNTTTVEDSDQQSTQQTND</sequence>
<keyword evidence="3" id="KW-1185">Reference proteome</keyword>
<name>A0AAD7ZRX0_DIPPU</name>
<dbReference type="Proteomes" id="UP001233999">
    <property type="component" value="Unassembled WGS sequence"/>
</dbReference>
<comment type="caution">
    <text evidence="2">The sequence shown here is derived from an EMBL/GenBank/DDBJ whole genome shotgun (WGS) entry which is preliminary data.</text>
</comment>
<keyword evidence="1" id="KW-1133">Transmembrane helix</keyword>
<organism evidence="2 3">
    <name type="scientific">Diploptera punctata</name>
    <name type="common">Pacific beetle cockroach</name>
    <dbReference type="NCBI Taxonomy" id="6984"/>
    <lineage>
        <taxon>Eukaryota</taxon>
        <taxon>Metazoa</taxon>
        <taxon>Ecdysozoa</taxon>
        <taxon>Arthropoda</taxon>
        <taxon>Hexapoda</taxon>
        <taxon>Insecta</taxon>
        <taxon>Pterygota</taxon>
        <taxon>Neoptera</taxon>
        <taxon>Polyneoptera</taxon>
        <taxon>Dictyoptera</taxon>
        <taxon>Blattodea</taxon>
        <taxon>Blaberoidea</taxon>
        <taxon>Blaberidae</taxon>
        <taxon>Diplopterinae</taxon>
        <taxon>Diploptera</taxon>
    </lineage>
</organism>
<reference evidence="2" key="2">
    <citation type="submission" date="2023-05" db="EMBL/GenBank/DDBJ databases">
        <authorList>
            <person name="Fouks B."/>
        </authorList>
    </citation>
    <scope>NUCLEOTIDE SEQUENCE</scope>
    <source>
        <strain evidence="2">Stay&amp;Tobe</strain>
        <tissue evidence="2">Testes</tissue>
    </source>
</reference>
<dbReference type="EMBL" id="JASPKZ010007251">
    <property type="protein sequence ID" value="KAJ9585739.1"/>
    <property type="molecule type" value="Genomic_DNA"/>
</dbReference>
<keyword evidence="1" id="KW-0812">Transmembrane</keyword>